<evidence type="ECO:0000256" key="5">
    <source>
        <dbReference type="ARBA" id="ARBA00022833"/>
    </source>
</evidence>
<name>A0A1I6N1A9_9BACT</name>
<evidence type="ECO:0000256" key="2">
    <source>
        <dbReference type="ARBA" id="ARBA00022670"/>
    </source>
</evidence>
<evidence type="ECO:0000256" key="6">
    <source>
        <dbReference type="SAM" id="MobiDB-lite"/>
    </source>
</evidence>
<dbReference type="NCBIfam" id="NF006596">
    <property type="entry name" value="PRK09133.1"/>
    <property type="match status" value="1"/>
</dbReference>
<reference evidence="8 9" key="1">
    <citation type="submission" date="2016-10" db="EMBL/GenBank/DDBJ databases">
        <authorList>
            <person name="de Groot N.N."/>
        </authorList>
    </citation>
    <scope>NUCLEOTIDE SEQUENCE [LARGE SCALE GENOMIC DNA]</scope>
    <source>
        <strain evidence="8 9">DSM 21001</strain>
    </source>
</reference>
<feature type="region of interest" description="Disordered" evidence="6">
    <location>
        <begin position="411"/>
        <end position="432"/>
    </location>
</feature>
<comment type="similarity">
    <text evidence="1">Belongs to the peptidase M20A family.</text>
</comment>
<dbReference type="SUPFAM" id="SSF53187">
    <property type="entry name" value="Zn-dependent exopeptidases"/>
    <property type="match status" value="1"/>
</dbReference>
<keyword evidence="5" id="KW-0862">Zinc</keyword>
<protein>
    <submittedName>
        <fullName evidence="8">Acetylornithine deacetylase/Succinyl-diaminopimelate desuccinylase</fullName>
    </submittedName>
</protein>
<feature type="compositionally biased region" description="Basic and acidic residues" evidence="6">
    <location>
        <begin position="412"/>
        <end position="425"/>
    </location>
</feature>
<keyword evidence="9" id="KW-1185">Reference proteome</keyword>
<dbReference type="InterPro" id="IPR036264">
    <property type="entry name" value="Bact_exopeptidase_dim_dom"/>
</dbReference>
<dbReference type="GO" id="GO:0046872">
    <property type="term" value="F:metal ion binding"/>
    <property type="evidence" value="ECO:0007669"/>
    <property type="project" value="UniProtKB-KW"/>
</dbReference>
<evidence type="ECO:0000259" key="7">
    <source>
        <dbReference type="Pfam" id="PF07687"/>
    </source>
</evidence>
<dbReference type="PANTHER" id="PTHR45962">
    <property type="entry name" value="N-FATTY-ACYL-AMINO ACID SYNTHASE/HYDROLASE PM20D1"/>
    <property type="match status" value="1"/>
</dbReference>
<proteinExistence type="inferred from homology"/>
<dbReference type="STRING" id="474950.SAMN05421771_4289"/>
<gene>
    <name evidence="8" type="ORF">SAMN05421771_4289</name>
</gene>
<dbReference type="EMBL" id="FOZL01000002">
    <property type="protein sequence ID" value="SFS21677.1"/>
    <property type="molecule type" value="Genomic_DNA"/>
</dbReference>
<feature type="domain" description="Peptidase M20 dimerisation" evidence="7">
    <location>
        <begin position="263"/>
        <end position="403"/>
    </location>
</feature>
<dbReference type="GO" id="GO:0006508">
    <property type="term" value="P:proteolysis"/>
    <property type="evidence" value="ECO:0007669"/>
    <property type="project" value="UniProtKB-KW"/>
</dbReference>
<dbReference type="PANTHER" id="PTHR45962:SF1">
    <property type="entry name" value="N-FATTY-ACYL-AMINO ACID SYNTHASE_HYDROLASE PM20D1"/>
    <property type="match status" value="1"/>
</dbReference>
<dbReference type="InterPro" id="IPR011650">
    <property type="entry name" value="Peptidase_M20_dimer"/>
</dbReference>
<keyword evidence="3" id="KW-0479">Metal-binding</keyword>
<organism evidence="8 9">
    <name type="scientific">Granulicella pectinivorans</name>
    <dbReference type="NCBI Taxonomy" id="474950"/>
    <lineage>
        <taxon>Bacteria</taxon>
        <taxon>Pseudomonadati</taxon>
        <taxon>Acidobacteriota</taxon>
        <taxon>Terriglobia</taxon>
        <taxon>Terriglobales</taxon>
        <taxon>Acidobacteriaceae</taxon>
        <taxon>Granulicella</taxon>
    </lineage>
</organism>
<evidence type="ECO:0000256" key="3">
    <source>
        <dbReference type="ARBA" id="ARBA00022723"/>
    </source>
</evidence>
<dbReference type="Gene3D" id="3.40.630.10">
    <property type="entry name" value="Zn peptidases"/>
    <property type="match status" value="1"/>
</dbReference>
<evidence type="ECO:0000313" key="9">
    <source>
        <dbReference type="Proteomes" id="UP000199024"/>
    </source>
</evidence>
<dbReference type="Proteomes" id="UP000199024">
    <property type="component" value="Unassembled WGS sequence"/>
</dbReference>
<dbReference type="Gene3D" id="3.30.70.360">
    <property type="match status" value="1"/>
</dbReference>
<dbReference type="Pfam" id="PF07687">
    <property type="entry name" value="M20_dimer"/>
    <property type="match status" value="1"/>
</dbReference>
<dbReference type="Gene3D" id="1.10.150.900">
    <property type="match status" value="1"/>
</dbReference>
<dbReference type="SUPFAM" id="SSF55031">
    <property type="entry name" value="Bacterial exopeptidase dimerisation domain"/>
    <property type="match status" value="1"/>
</dbReference>
<keyword evidence="4" id="KW-0378">Hydrolase</keyword>
<dbReference type="InterPro" id="IPR002933">
    <property type="entry name" value="Peptidase_M20"/>
</dbReference>
<dbReference type="InterPro" id="IPR047177">
    <property type="entry name" value="Pept_M20A"/>
</dbReference>
<evidence type="ECO:0000256" key="4">
    <source>
        <dbReference type="ARBA" id="ARBA00022801"/>
    </source>
</evidence>
<evidence type="ECO:0000256" key="1">
    <source>
        <dbReference type="ARBA" id="ARBA00006247"/>
    </source>
</evidence>
<dbReference type="Pfam" id="PF01546">
    <property type="entry name" value="Peptidase_M20"/>
    <property type="match status" value="1"/>
</dbReference>
<sequence>MEISQLQVTRLQFCSRFPEGVTGVSWHEWFDEPPVLYTRLMPANRIAAALLPLLLAASLAAQSPLPATERPLARELFQQLVEINTTDSVGNVSLAAEAVQKRLLDAGFPAADLFVGGPNDHKRNLVARYRGTPGSTLKPILIICHIDVVEAKRSDWTTDPFQFIEKDGYFYGRGTQDMKDSDAAVVDAFIRLRREHYTPDRDIILALTADEEGGKSNGVDWLLTNHRDLVDAAFALNPDSGGPELEKGRALSMGVEATEKLYADYVVSATNPGGHSSLPRKDNAIYHLAEALIRLEHSPFPLETNEVTRAYFAASAPLQKGQTSADLKLVSGPTPDPAAAARLSEDITYNSLLHTTCVATMINGGHAPNALPGAASANVNCRIFPGHSQEEIRLELVRIFADPSLKVQYKSDAGDLSDRGSDRKSMAPPAPLPEVFEPLTKVTHELWPGIPIIPRMETGASDSIYTMNAGIPSYGFSGMGIDRDDDRAHGRDERIRVEDFYKGVEFEYLYLKALTTK</sequence>
<dbReference type="AlphaFoldDB" id="A0A1I6N1A9"/>
<keyword evidence="2" id="KW-0645">Protease</keyword>
<dbReference type="GO" id="GO:0008233">
    <property type="term" value="F:peptidase activity"/>
    <property type="evidence" value="ECO:0007669"/>
    <property type="project" value="UniProtKB-KW"/>
</dbReference>
<accession>A0A1I6N1A9</accession>
<evidence type="ECO:0000313" key="8">
    <source>
        <dbReference type="EMBL" id="SFS21677.1"/>
    </source>
</evidence>